<evidence type="ECO:0000313" key="2">
    <source>
        <dbReference type="EMBL" id="SHH99174.1"/>
    </source>
</evidence>
<feature type="compositionally biased region" description="Basic and acidic residues" evidence="1">
    <location>
        <begin position="98"/>
        <end position="119"/>
    </location>
</feature>
<gene>
    <name evidence="2" type="ORF">SAMN05443551_3959</name>
</gene>
<accession>A0A1M5XI25</accession>
<evidence type="ECO:0000256" key="1">
    <source>
        <dbReference type="SAM" id="MobiDB-lite"/>
    </source>
</evidence>
<evidence type="ECO:0000313" key="3">
    <source>
        <dbReference type="Proteomes" id="UP000184221"/>
    </source>
</evidence>
<organism evidence="2 3">
    <name type="scientific">Marivita hallyeonensis</name>
    <dbReference type="NCBI Taxonomy" id="996342"/>
    <lineage>
        <taxon>Bacteria</taxon>
        <taxon>Pseudomonadati</taxon>
        <taxon>Pseudomonadota</taxon>
        <taxon>Alphaproteobacteria</taxon>
        <taxon>Rhodobacterales</taxon>
        <taxon>Roseobacteraceae</taxon>
        <taxon>Marivita</taxon>
    </lineage>
</organism>
<dbReference type="Proteomes" id="UP000184221">
    <property type="component" value="Unassembled WGS sequence"/>
</dbReference>
<protein>
    <submittedName>
        <fullName evidence="2">Putative addiction module killer protein</fullName>
    </submittedName>
</protein>
<dbReference type="InterPro" id="IPR014056">
    <property type="entry name" value="TypeIITA-like_toxin_pred"/>
</dbReference>
<dbReference type="EMBL" id="FQXC01000006">
    <property type="protein sequence ID" value="SHH99174.1"/>
    <property type="molecule type" value="Genomic_DNA"/>
</dbReference>
<dbReference type="NCBIfam" id="TIGR02683">
    <property type="entry name" value="upstrm_HI1419"/>
    <property type="match status" value="1"/>
</dbReference>
<dbReference type="PANTHER" id="PTHR41791:SF1">
    <property type="entry name" value="SSL7039 PROTEIN"/>
    <property type="match status" value="1"/>
</dbReference>
<reference evidence="2 3" key="1">
    <citation type="submission" date="2016-11" db="EMBL/GenBank/DDBJ databases">
        <authorList>
            <person name="Jaros S."/>
            <person name="Januszkiewicz K."/>
            <person name="Wedrychowicz H."/>
        </authorList>
    </citation>
    <scope>NUCLEOTIDE SEQUENCE [LARGE SCALE GENOMIC DNA]</scope>
    <source>
        <strain evidence="2 3">DSM 29431</strain>
    </source>
</reference>
<keyword evidence="3" id="KW-1185">Reference proteome</keyword>
<name>A0A1M5XI25_9RHOB</name>
<dbReference type="AlphaFoldDB" id="A0A1M5XI25"/>
<dbReference type="PIRSF" id="PIRSF028744">
    <property type="entry name" value="Addict_mod_HI1419"/>
    <property type="match status" value="1"/>
</dbReference>
<dbReference type="PANTHER" id="PTHR41791">
    <property type="entry name" value="SSL7039 PROTEIN"/>
    <property type="match status" value="1"/>
</dbReference>
<dbReference type="OrthoDB" id="5296237at2"/>
<sequence length="119" mass="13391">MVTHMSPKCQAYELVLYVTEDGTAPFEDWFDNLDTAAALKVRTALARIETGNLGDVKPVGQGVSERRIPFGPGYRVYFGQDGNTLVILLCGGTKKRQSKDIEQAKRHWNDYKNRKKQGD</sequence>
<feature type="region of interest" description="Disordered" evidence="1">
    <location>
        <begin position="94"/>
        <end position="119"/>
    </location>
</feature>
<proteinExistence type="predicted"/>
<dbReference type="STRING" id="996342.SAMN05443551_3959"/>